<dbReference type="Gene3D" id="2.30.30.60">
    <property type="match status" value="1"/>
</dbReference>
<dbReference type="Gene3D" id="1.10.287.1260">
    <property type="match status" value="1"/>
</dbReference>
<dbReference type="GO" id="GO:0055085">
    <property type="term" value="P:transmembrane transport"/>
    <property type="evidence" value="ECO:0007669"/>
    <property type="project" value="InterPro"/>
</dbReference>
<evidence type="ECO:0000313" key="3">
    <source>
        <dbReference type="Proteomes" id="UP001190700"/>
    </source>
</evidence>
<dbReference type="EMBL" id="LGRX02005027">
    <property type="protein sequence ID" value="KAK3279303.1"/>
    <property type="molecule type" value="Genomic_DNA"/>
</dbReference>
<evidence type="ECO:0000313" key="2">
    <source>
        <dbReference type="EMBL" id="KAK3279303.1"/>
    </source>
</evidence>
<organism evidence="2 3">
    <name type="scientific">Cymbomonas tetramitiformis</name>
    <dbReference type="NCBI Taxonomy" id="36881"/>
    <lineage>
        <taxon>Eukaryota</taxon>
        <taxon>Viridiplantae</taxon>
        <taxon>Chlorophyta</taxon>
        <taxon>Pyramimonadophyceae</taxon>
        <taxon>Pyramimonadales</taxon>
        <taxon>Pyramimonadaceae</taxon>
        <taxon>Cymbomonas</taxon>
    </lineage>
</organism>
<name>A0AAE0LBN9_9CHLO</name>
<reference evidence="2 3" key="1">
    <citation type="journal article" date="2015" name="Genome Biol. Evol.">
        <title>Comparative Genomics of a Bacterivorous Green Alga Reveals Evolutionary Causalities and Consequences of Phago-Mixotrophic Mode of Nutrition.</title>
        <authorList>
            <person name="Burns J.A."/>
            <person name="Paasch A."/>
            <person name="Narechania A."/>
            <person name="Kim E."/>
        </authorList>
    </citation>
    <scope>NUCLEOTIDE SEQUENCE [LARGE SCALE GENOMIC DNA]</scope>
    <source>
        <strain evidence="2 3">PLY_AMNH</strain>
    </source>
</reference>
<proteinExistence type="predicted"/>
<gene>
    <name evidence="2" type="ORF">CYMTET_12806</name>
</gene>
<dbReference type="GO" id="GO:0016020">
    <property type="term" value="C:membrane"/>
    <property type="evidence" value="ECO:0007669"/>
    <property type="project" value="InterPro"/>
</dbReference>
<dbReference type="PANTHER" id="PTHR30566">
    <property type="entry name" value="YNAI-RELATED MECHANOSENSITIVE ION CHANNEL"/>
    <property type="match status" value="1"/>
</dbReference>
<keyword evidence="3" id="KW-1185">Reference proteome</keyword>
<evidence type="ECO:0000259" key="1">
    <source>
        <dbReference type="Pfam" id="PF00924"/>
    </source>
</evidence>
<dbReference type="InterPro" id="IPR006685">
    <property type="entry name" value="MscS_channel_2nd"/>
</dbReference>
<dbReference type="Pfam" id="PF00924">
    <property type="entry name" value="MS_channel_2nd"/>
    <property type="match status" value="1"/>
</dbReference>
<protein>
    <recommendedName>
        <fullName evidence="1">Mechanosensitive ion channel MscS domain-containing protein</fullName>
    </recommendedName>
</protein>
<feature type="domain" description="Mechanosensitive ion channel MscS" evidence="1">
    <location>
        <begin position="287"/>
        <end position="323"/>
    </location>
</feature>
<sequence length="440" mass="47106">MIPLQGRRRDQARLLVPCGTLSPTEACVECAKQIQPLCESIKVALEAWWFSCGGFATEAMMIWLAKKTLLMCVLVAFLKLLPNLLGQVAKVANGAVAEKAPKNTTEAIMAAILPLRTAFISGVVLSFLHPAPIHLGVRLNNLIGREGCLIQELHVGPMIYTACACWWILKVKTQMIQQWSEDLQLTMESGVSLKEGLARIRTIDQVLSLAIVGGGVAIASEIAHLPLKAVLAMGGASGIAFAWASQQLLVNFLAGMLITATACQQNEVKLGRSQLGGLGREVKVCDGNVSGFVLSIGFYGTRIRNGDGLPVFVPNSKILGANIFSLSRAKYQNVSIQLGVRPEDFDKVRAISKGIKNALEEDPTVGPGPRANLADISPANGVPLIAISYTLDNPFLGQEDGLDTFLSQKAEIFHVTKKIIEGCGAQIHQGTDCCQEAVGL</sequence>
<dbReference type="PANTHER" id="PTHR30566:SF5">
    <property type="entry name" value="MECHANOSENSITIVE ION CHANNEL PROTEIN 1, MITOCHONDRIAL-RELATED"/>
    <property type="match status" value="1"/>
</dbReference>
<dbReference type="InterPro" id="IPR023408">
    <property type="entry name" value="MscS_beta-dom_sf"/>
</dbReference>
<comment type="caution">
    <text evidence="2">The sequence shown here is derived from an EMBL/GenBank/DDBJ whole genome shotgun (WGS) entry which is preliminary data.</text>
</comment>
<dbReference type="Proteomes" id="UP001190700">
    <property type="component" value="Unassembled WGS sequence"/>
</dbReference>
<accession>A0AAE0LBN9</accession>
<dbReference type="AlphaFoldDB" id="A0AAE0LBN9"/>